<feature type="compositionally biased region" description="Basic and acidic residues" evidence="5">
    <location>
        <begin position="1"/>
        <end position="27"/>
    </location>
</feature>
<organism evidence="6 7">
    <name type="scientific">Kalanchoe fedtschenkoi</name>
    <name type="common">Lavender scallops</name>
    <name type="synonym">South American air plant</name>
    <dbReference type="NCBI Taxonomy" id="63787"/>
    <lineage>
        <taxon>Eukaryota</taxon>
        <taxon>Viridiplantae</taxon>
        <taxon>Streptophyta</taxon>
        <taxon>Embryophyta</taxon>
        <taxon>Tracheophyta</taxon>
        <taxon>Spermatophyta</taxon>
        <taxon>Magnoliopsida</taxon>
        <taxon>eudicotyledons</taxon>
        <taxon>Gunneridae</taxon>
        <taxon>Pentapetalae</taxon>
        <taxon>Saxifragales</taxon>
        <taxon>Crassulaceae</taxon>
        <taxon>Kalanchoe</taxon>
    </lineage>
</organism>
<dbReference type="InterPro" id="IPR001680">
    <property type="entry name" value="WD40_rpt"/>
</dbReference>
<evidence type="ECO:0000256" key="4">
    <source>
        <dbReference type="SAM" id="Coils"/>
    </source>
</evidence>
<dbReference type="InterPro" id="IPR044630">
    <property type="entry name" value="SPA1/2/3/4"/>
</dbReference>
<feature type="coiled-coil region" evidence="4">
    <location>
        <begin position="541"/>
        <end position="568"/>
    </location>
</feature>
<dbReference type="Pfam" id="PF00400">
    <property type="entry name" value="WD40"/>
    <property type="match status" value="3"/>
</dbReference>
<evidence type="ECO:0000256" key="2">
    <source>
        <dbReference type="ARBA" id="ARBA00022737"/>
    </source>
</evidence>
<dbReference type="InterPro" id="IPR020472">
    <property type="entry name" value="WD40_PAC1"/>
</dbReference>
<proteinExistence type="predicted"/>
<keyword evidence="1 3" id="KW-0853">WD repeat</keyword>
<dbReference type="Gene3D" id="2.130.10.10">
    <property type="entry name" value="YVTN repeat-like/Quinoprotein amine dehydrogenase"/>
    <property type="match status" value="1"/>
</dbReference>
<evidence type="ECO:0000313" key="6">
    <source>
        <dbReference type="EnsemblPlants" id="Kaladp0094s0136.3.v1.1"/>
    </source>
</evidence>
<dbReference type="GO" id="GO:2000028">
    <property type="term" value="P:regulation of photoperiodism, flowering"/>
    <property type="evidence" value="ECO:0007669"/>
    <property type="project" value="EnsemblPlants"/>
</dbReference>
<dbReference type="Gramene" id="Kaladp0094s0136.3.v1.1">
    <property type="protein sequence ID" value="Kaladp0094s0136.3.v1.1"/>
    <property type="gene ID" value="Kaladp0094s0136.v1.1"/>
</dbReference>
<dbReference type="Proteomes" id="UP000594263">
    <property type="component" value="Unplaced"/>
</dbReference>
<dbReference type="Gramene" id="Kaladp0094s0136.5.v1.1">
    <property type="protein sequence ID" value="Kaladp0094s0136.5.v1.1"/>
    <property type="gene ID" value="Kaladp0094s0136.v1.1"/>
</dbReference>
<dbReference type="PANTHER" id="PTHR44218:SF6">
    <property type="entry name" value="PROTEIN SUPPRESSOR OF PHYA-105 1"/>
    <property type="match status" value="1"/>
</dbReference>
<dbReference type="Gramene" id="Kaladp0094s0136.1.v1.1">
    <property type="protein sequence ID" value="Kaladp0094s0136.1.v1.1"/>
    <property type="gene ID" value="Kaladp0094s0136.v1.1"/>
</dbReference>
<dbReference type="GO" id="GO:0009658">
    <property type="term" value="P:chloroplast organization"/>
    <property type="evidence" value="ECO:0007669"/>
    <property type="project" value="EnsemblPlants"/>
</dbReference>
<dbReference type="EnsemblPlants" id="Kaladp0094s0136.3.v1.1">
    <property type="protein sequence ID" value="Kaladp0094s0136.3.v1.1"/>
    <property type="gene ID" value="Kaladp0094s0136.v1.1"/>
</dbReference>
<dbReference type="GO" id="GO:0010017">
    <property type="term" value="P:red or far-red light signaling pathway"/>
    <property type="evidence" value="ECO:0007669"/>
    <property type="project" value="EnsemblPlants"/>
</dbReference>
<dbReference type="PANTHER" id="PTHR44218">
    <property type="entry name" value="PROTEIN SPA1-RELATED 2"/>
    <property type="match status" value="1"/>
</dbReference>
<protein>
    <submittedName>
        <fullName evidence="6">Uncharacterized protein</fullName>
    </submittedName>
</protein>
<dbReference type="AlphaFoldDB" id="A0A7N0UYW1"/>
<dbReference type="GO" id="GO:0009637">
    <property type="term" value="P:response to blue light"/>
    <property type="evidence" value="ECO:0007669"/>
    <property type="project" value="EnsemblPlants"/>
</dbReference>
<evidence type="ECO:0000313" key="7">
    <source>
        <dbReference type="Proteomes" id="UP000594263"/>
    </source>
</evidence>
<dbReference type="Gramene" id="Kaladp0094s0136.2.v1.1">
    <property type="protein sequence ID" value="Kaladp0094s0136.2.v1.1"/>
    <property type="gene ID" value="Kaladp0094s0136.v1.1"/>
</dbReference>
<name>A0A7N0UYW1_KALFE</name>
<dbReference type="InterPro" id="IPR036322">
    <property type="entry name" value="WD40_repeat_dom_sf"/>
</dbReference>
<dbReference type="GO" id="GO:0009640">
    <property type="term" value="P:photomorphogenesis"/>
    <property type="evidence" value="ECO:0007669"/>
    <property type="project" value="EnsemblPlants"/>
</dbReference>
<dbReference type="InterPro" id="IPR015943">
    <property type="entry name" value="WD40/YVTN_repeat-like_dom_sf"/>
</dbReference>
<dbReference type="EnsemblPlants" id="Kaladp0094s0136.4.v1.1">
    <property type="protein sequence ID" value="Kaladp0094s0136.4.v1.1"/>
    <property type="gene ID" value="Kaladp0094s0136.v1.1"/>
</dbReference>
<dbReference type="Gramene" id="Kaladp0094s0136.4.v1.1">
    <property type="protein sequence ID" value="Kaladp0094s0136.4.v1.1"/>
    <property type="gene ID" value="Kaladp0094s0136.v1.1"/>
</dbReference>
<dbReference type="EnsemblPlants" id="Kaladp0094s0136.5.v1.1">
    <property type="protein sequence ID" value="Kaladp0094s0136.5.v1.1"/>
    <property type="gene ID" value="Kaladp0094s0136.v1.1"/>
</dbReference>
<keyword evidence="7" id="KW-1185">Reference proteome</keyword>
<feature type="region of interest" description="Disordered" evidence="5">
    <location>
        <begin position="1"/>
        <end position="28"/>
    </location>
</feature>
<dbReference type="PRINTS" id="PR00320">
    <property type="entry name" value="GPROTEINBRPT"/>
</dbReference>
<feature type="repeat" description="WD" evidence="3">
    <location>
        <begin position="757"/>
        <end position="781"/>
    </location>
</feature>
<sequence length="1012" mass="113667">MEHVGGEENLAEKGSECGGKDPFRMEDSTPTCGAEWPFFAPMAPHTPACNTIASHPQTANHTSSVVEELTVNNCGISDTAAALTDQGLQSKKCHWQHLYKLTAKSRSQHGQTVSADQGHIVLSARDQLKRMSSDNQNSNLLSSLRFSRDPEEVSAQLMNGYNKIMSNSSSPDQALTPKTLASPHLAQLFAMKVNKGKGVIDSDQYLHTKSTIASGMECQNVNLTSDIKNLSNEQSVMNECSPLKIESSAPRVSNKHVILRNWLKPGCYKLNNIESLDIFRKILELVDDAHSQGFILHKLRPSYLILEFPNKVKYIGPLMQNTDIALNKSDPKKRLFADDLSAYPHSSAKKQEFKAEPISFQSRCRHDFTNKSENELSSDVSHFCRIRNQNISGGQTKSSLTKPLSSVSSSTEEQWYSSPEELNGMECTFSSNTYALGVLFFELLSCSKTPELHSAAMLNLRNRVLPPTLLSEHPKEVGFCLWLLHPDAALRPSVREILESDVFCQPYKKAAVLPVEDNLPPYTEVEDNESELLLHFLMTLKEQKHSQASKLRKDLDFLNADIQDIERRNVQRSSLKFPEKGSFTDQNILPGLLSRPLTISKNKHFVKDKQLEDAYFSIRSRMQRTEPVYERPDKDVLKSTGKWLQQRSKCEGPHMNKSFNDEVGVFFDGLCKYAAYNKIEERGTLRSGDLLSSANVVCSLGFDRDEDFIATAWVSKKIKIFGFDALLDDSIDIHYPIAEMTNKSMLSCICWNSYIKNYLASTDYDGTVQIWDANTSQALSQYSEHQKRAWSVDFSKVDPKKFATGSDDYLVKIWNINERNSTITIRNPANICCVQFSHSSTNLVAFGSADYKLYCYDLRHTRIPWCTLADHERTVSHLKFLDSETIVSASTDNTLKLWDLKKTSPAGVPSSTACSLTYKGHTNQKNFVGLSVLDGYIACGSETNEVFAYHKSLPMAITSYKFSSVDPISGHKKSDDHSQFVSSVCWRRKSNMILAANSTGNIKLLQMARETI</sequence>
<evidence type="ECO:0000256" key="3">
    <source>
        <dbReference type="PROSITE-ProRule" id="PRU00221"/>
    </source>
</evidence>
<dbReference type="InterPro" id="IPR019775">
    <property type="entry name" value="WD40_repeat_CS"/>
</dbReference>
<dbReference type="GO" id="GO:0010218">
    <property type="term" value="P:response to far red light"/>
    <property type="evidence" value="ECO:0007669"/>
    <property type="project" value="EnsemblPlants"/>
</dbReference>
<dbReference type="GO" id="GO:0010100">
    <property type="term" value="P:negative regulation of photomorphogenesis"/>
    <property type="evidence" value="ECO:0007669"/>
    <property type="project" value="EnsemblPlants"/>
</dbReference>
<dbReference type="Gene3D" id="1.10.510.10">
    <property type="entry name" value="Transferase(Phosphotransferase) domain 1"/>
    <property type="match status" value="1"/>
</dbReference>
<dbReference type="InterPro" id="IPR011009">
    <property type="entry name" value="Kinase-like_dom_sf"/>
</dbReference>
<feature type="repeat" description="WD" evidence="3">
    <location>
        <begin position="868"/>
        <end position="908"/>
    </location>
</feature>
<dbReference type="GO" id="GO:0042802">
    <property type="term" value="F:identical protein binding"/>
    <property type="evidence" value="ECO:0007669"/>
    <property type="project" value="EnsemblPlants"/>
</dbReference>
<dbReference type="PROSITE" id="PS50294">
    <property type="entry name" value="WD_REPEATS_REGION"/>
    <property type="match status" value="1"/>
</dbReference>
<dbReference type="SMART" id="SM00320">
    <property type="entry name" value="WD40"/>
    <property type="match status" value="7"/>
</dbReference>
<dbReference type="SUPFAM" id="SSF56112">
    <property type="entry name" value="Protein kinase-like (PK-like)"/>
    <property type="match status" value="1"/>
</dbReference>
<feature type="repeat" description="WD" evidence="3">
    <location>
        <begin position="782"/>
        <end position="824"/>
    </location>
</feature>
<dbReference type="OMA" id="GCIKLLR"/>
<dbReference type="PROSITE" id="PS00678">
    <property type="entry name" value="WD_REPEATS_1"/>
    <property type="match status" value="2"/>
</dbReference>
<keyword evidence="4" id="KW-0175">Coiled coil</keyword>
<accession>A0A7N0UYW1</accession>
<dbReference type="GO" id="GO:0016604">
    <property type="term" value="C:nuclear body"/>
    <property type="evidence" value="ECO:0007669"/>
    <property type="project" value="EnsemblPlants"/>
</dbReference>
<dbReference type="EnsemblPlants" id="Kaladp0094s0136.2.v1.1">
    <property type="protein sequence ID" value="Kaladp0094s0136.2.v1.1"/>
    <property type="gene ID" value="Kaladp0094s0136.v1.1"/>
</dbReference>
<evidence type="ECO:0000256" key="1">
    <source>
        <dbReference type="ARBA" id="ARBA00022574"/>
    </source>
</evidence>
<dbReference type="GO" id="GO:0010114">
    <property type="term" value="P:response to red light"/>
    <property type="evidence" value="ECO:0007669"/>
    <property type="project" value="EnsemblPlants"/>
</dbReference>
<keyword evidence="2" id="KW-0677">Repeat</keyword>
<dbReference type="EnsemblPlants" id="Kaladp0094s0136.1.v1.1">
    <property type="protein sequence ID" value="Kaladp0094s0136.1.v1.1"/>
    <property type="gene ID" value="Kaladp0094s0136.v1.1"/>
</dbReference>
<dbReference type="GO" id="GO:0048575">
    <property type="term" value="P:short-day photoperiodism, flowering"/>
    <property type="evidence" value="ECO:0007669"/>
    <property type="project" value="EnsemblPlants"/>
</dbReference>
<reference evidence="6" key="1">
    <citation type="submission" date="2021-01" db="UniProtKB">
        <authorList>
            <consortium name="EnsemblPlants"/>
        </authorList>
    </citation>
    <scope>IDENTIFICATION</scope>
</reference>
<evidence type="ECO:0000256" key="5">
    <source>
        <dbReference type="SAM" id="MobiDB-lite"/>
    </source>
</evidence>
<dbReference type="PROSITE" id="PS50082">
    <property type="entry name" value="WD_REPEATS_2"/>
    <property type="match status" value="3"/>
</dbReference>
<dbReference type="SUPFAM" id="SSF50978">
    <property type="entry name" value="WD40 repeat-like"/>
    <property type="match status" value="1"/>
</dbReference>